<name>A0A1Y1MCE5_PHOPY</name>
<dbReference type="EMBL" id="VVIM01000001">
    <property type="protein sequence ID" value="KAB0804019.1"/>
    <property type="molecule type" value="Genomic_DNA"/>
</dbReference>
<evidence type="ECO:0000313" key="8">
    <source>
        <dbReference type="EMBL" id="JAV81556.1"/>
    </source>
</evidence>
<sequence length="326" mass="36711">MAVNMFVDLPGCGKMPVLGYGTWQSKDSELENALELALEAGYRHIDTAYVYENEKVIGNVIHRWISADKLKREDLFLVTKLPPSGNRPEGVAKFLKRSLENLRVTYIDLYLIHLPMAFKDIEGDLHPTTPEGEMDIDVTTNHVAIWKEMESQVDAGLVKAIGISNFNQNQIQRIIDHARIKPVNLQIELHAYFQQKGMVNFCRANNISVTCYSPLGTPGLGKFMAAFGTHMEMPDILNNPMVTKIAAKWNKSGAQVLIRHCIQKGLIAIPKSVTASRIKENINIFDFNLDDHDMDVLNNLDQGAIARLLDFSAFPGIKKHPEYPFH</sequence>
<dbReference type="InterPro" id="IPR018170">
    <property type="entry name" value="Aldo/ket_reductase_CS"/>
</dbReference>
<evidence type="ECO:0000256" key="4">
    <source>
        <dbReference type="PIRSR" id="PIRSR000097-1"/>
    </source>
</evidence>
<evidence type="ECO:0000256" key="1">
    <source>
        <dbReference type="ARBA" id="ARBA00007905"/>
    </source>
</evidence>
<dbReference type="Proteomes" id="UP000327044">
    <property type="component" value="Unassembled WGS sequence"/>
</dbReference>
<dbReference type="PIRSF" id="PIRSF000097">
    <property type="entry name" value="AKR"/>
    <property type="match status" value="1"/>
</dbReference>
<dbReference type="PRINTS" id="PR00069">
    <property type="entry name" value="ALDKETRDTASE"/>
</dbReference>
<accession>A0A1Y1MCE5</accession>
<evidence type="ECO:0000256" key="3">
    <source>
        <dbReference type="ARBA" id="ARBA00023002"/>
    </source>
</evidence>
<gene>
    <name evidence="9" type="ORF">PPYR_00989</name>
</gene>
<dbReference type="EMBL" id="GEZM01038692">
    <property type="protein sequence ID" value="JAV81556.1"/>
    <property type="molecule type" value="Transcribed_RNA"/>
</dbReference>
<protein>
    <recommendedName>
        <fullName evidence="7">NADP-dependent oxidoreductase domain-containing protein</fullName>
    </recommendedName>
</protein>
<reference evidence="9" key="3">
    <citation type="submission" date="2019-08" db="EMBL/GenBank/DDBJ databases">
        <authorList>
            <consortium name="Photinus pyralis genome working group"/>
            <person name="Fallon T.R."/>
            <person name="Sander Lower S.E."/>
            <person name="Weng J.-K."/>
        </authorList>
    </citation>
    <scope>NUCLEOTIDE SEQUENCE</scope>
    <source>
        <strain evidence="9">1611_PpyrPB1</strain>
        <tissue evidence="9">Whole body</tissue>
    </source>
</reference>
<dbReference type="Pfam" id="PF00248">
    <property type="entry name" value="Aldo_ket_red"/>
    <property type="match status" value="1"/>
</dbReference>
<feature type="domain" description="NADP-dependent oxidoreductase" evidence="7">
    <location>
        <begin position="18"/>
        <end position="300"/>
    </location>
</feature>
<feature type="active site" description="Proton donor" evidence="4">
    <location>
        <position position="51"/>
    </location>
</feature>
<evidence type="ECO:0000256" key="5">
    <source>
        <dbReference type="PIRSR" id="PIRSR000097-2"/>
    </source>
</evidence>
<proteinExistence type="inferred from homology"/>
<dbReference type="GO" id="GO:0016491">
    <property type="term" value="F:oxidoreductase activity"/>
    <property type="evidence" value="ECO:0007669"/>
    <property type="project" value="UniProtKB-KW"/>
</dbReference>
<keyword evidence="2" id="KW-0521">NADP</keyword>
<dbReference type="InterPro" id="IPR036812">
    <property type="entry name" value="NAD(P)_OxRdtase_dom_sf"/>
</dbReference>
<dbReference type="SUPFAM" id="SSF51430">
    <property type="entry name" value="NAD(P)-linked oxidoreductase"/>
    <property type="match status" value="1"/>
</dbReference>
<comment type="similarity">
    <text evidence="1">Belongs to the aldo/keto reductase family.</text>
</comment>
<evidence type="ECO:0000313" key="9">
    <source>
        <dbReference type="EMBL" id="KAB0804019.1"/>
    </source>
</evidence>
<keyword evidence="3" id="KW-0560">Oxidoreductase</keyword>
<feature type="binding site" evidence="5">
    <location>
        <position position="113"/>
    </location>
    <ligand>
        <name>substrate</name>
    </ligand>
</feature>
<dbReference type="InterPro" id="IPR020471">
    <property type="entry name" value="AKR"/>
</dbReference>
<dbReference type="OrthoDB" id="416253at2759"/>
<evidence type="ECO:0000256" key="2">
    <source>
        <dbReference type="ARBA" id="ARBA00022857"/>
    </source>
</evidence>
<reference evidence="8" key="1">
    <citation type="journal article" date="2016" name="Sci. Rep.">
        <title>Molecular characterization of firefly nuptial gifts: a multi-omics approach sheds light on postcopulatory sexual selection.</title>
        <authorList>
            <person name="Al-Wathiqui N."/>
            <person name="Fallon T.R."/>
            <person name="South A."/>
            <person name="Weng J.K."/>
            <person name="Lewis S.M."/>
        </authorList>
    </citation>
    <scope>NUCLEOTIDE SEQUENCE</scope>
</reference>
<organism evidence="8">
    <name type="scientific">Photinus pyralis</name>
    <name type="common">Common eastern firefly</name>
    <name type="synonym">Lampyris pyralis</name>
    <dbReference type="NCBI Taxonomy" id="7054"/>
    <lineage>
        <taxon>Eukaryota</taxon>
        <taxon>Metazoa</taxon>
        <taxon>Ecdysozoa</taxon>
        <taxon>Arthropoda</taxon>
        <taxon>Hexapoda</taxon>
        <taxon>Insecta</taxon>
        <taxon>Pterygota</taxon>
        <taxon>Neoptera</taxon>
        <taxon>Endopterygota</taxon>
        <taxon>Coleoptera</taxon>
        <taxon>Polyphaga</taxon>
        <taxon>Elateriformia</taxon>
        <taxon>Elateroidea</taxon>
        <taxon>Lampyridae</taxon>
        <taxon>Lampyrinae</taxon>
        <taxon>Photinus</taxon>
    </lineage>
</organism>
<evidence type="ECO:0000256" key="6">
    <source>
        <dbReference type="PIRSR" id="PIRSR000097-3"/>
    </source>
</evidence>
<dbReference type="InterPro" id="IPR023210">
    <property type="entry name" value="NADP_OxRdtase_dom"/>
</dbReference>
<dbReference type="PROSITE" id="PS00063">
    <property type="entry name" value="ALDOKETO_REDUCTASE_3"/>
    <property type="match status" value="1"/>
</dbReference>
<dbReference type="FunCoup" id="A0A1Y1MCE5">
    <property type="interactions" value="377"/>
</dbReference>
<feature type="site" description="Lowers pKa of active site Tyr" evidence="6">
    <location>
        <position position="80"/>
    </location>
</feature>
<dbReference type="PROSITE" id="PS00798">
    <property type="entry name" value="ALDOKETO_REDUCTASE_1"/>
    <property type="match status" value="1"/>
</dbReference>
<dbReference type="PANTHER" id="PTHR11732">
    <property type="entry name" value="ALDO/KETO REDUCTASE"/>
    <property type="match status" value="1"/>
</dbReference>
<keyword evidence="10" id="KW-1185">Reference proteome</keyword>
<dbReference type="InParanoid" id="A0A1Y1MCE5"/>
<evidence type="ECO:0000313" key="10">
    <source>
        <dbReference type="Proteomes" id="UP000327044"/>
    </source>
</evidence>
<evidence type="ECO:0000259" key="7">
    <source>
        <dbReference type="Pfam" id="PF00248"/>
    </source>
</evidence>
<reference evidence="9 10" key="2">
    <citation type="journal article" date="2018" name="Elife">
        <title>Firefly genomes illuminate parallel origins of bioluminescence in beetles.</title>
        <authorList>
            <person name="Fallon T.R."/>
            <person name="Lower S.E."/>
            <person name="Chang C.H."/>
            <person name="Bessho-Uehara M."/>
            <person name="Martin G.J."/>
            <person name="Bewick A.J."/>
            <person name="Behringer M."/>
            <person name="Debat H.J."/>
            <person name="Wong I."/>
            <person name="Day J.C."/>
            <person name="Suvorov A."/>
            <person name="Silva C.J."/>
            <person name="Stanger-Hall K.F."/>
            <person name="Hall D.W."/>
            <person name="Schmitz R.J."/>
            <person name="Nelson D.R."/>
            <person name="Lewis S.M."/>
            <person name="Shigenobu S."/>
            <person name="Bybee S.M."/>
            <person name="Larracuente A.M."/>
            <person name="Oba Y."/>
            <person name="Weng J.K."/>
        </authorList>
    </citation>
    <scope>NUCLEOTIDE SEQUENCE [LARGE SCALE GENOMIC DNA]</scope>
    <source>
        <strain evidence="9">1611_PpyrPB1</strain>
        <tissue evidence="9">Whole body</tissue>
    </source>
</reference>
<dbReference type="PROSITE" id="PS00062">
    <property type="entry name" value="ALDOKETO_REDUCTASE_2"/>
    <property type="match status" value="1"/>
</dbReference>
<dbReference type="FunFam" id="3.20.20.100:FF:000006">
    <property type="entry name" value="Aldo-keto reductase family 1 member A1"/>
    <property type="match status" value="1"/>
</dbReference>
<dbReference type="Gene3D" id="3.20.20.100">
    <property type="entry name" value="NADP-dependent oxidoreductase domain"/>
    <property type="match status" value="1"/>
</dbReference>
<dbReference type="AlphaFoldDB" id="A0A1Y1MCE5"/>